<name>A0A1Q4MCI4_AERSS</name>
<dbReference type="AlphaFoldDB" id="A0A1Q4MCI4"/>
<dbReference type="RefSeq" id="WP_005321141.1">
    <property type="nucleotide sequence ID" value="NZ_CDDW01000127.1"/>
</dbReference>
<protein>
    <submittedName>
        <fullName evidence="2">Uncharacterized protein</fullName>
    </submittedName>
</protein>
<evidence type="ECO:0000256" key="1">
    <source>
        <dbReference type="SAM" id="MobiDB-lite"/>
    </source>
</evidence>
<evidence type="ECO:0000313" key="2">
    <source>
        <dbReference type="EMBL" id="ASD49299.1"/>
    </source>
</evidence>
<dbReference type="EMBL" id="KY555069">
    <property type="protein sequence ID" value="ASD49299.1"/>
    <property type="molecule type" value="Genomic_DNA"/>
</dbReference>
<dbReference type="OMA" id="YCESYKA"/>
<geneLocation type="plasmid" evidence="2">
    <name>pAsa5</name>
</geneLocation>
<keyword evidence="2" id="KW-0614">Plasmid</keyword>
<reference evidence="2" key="1">
    <citation type="submission" date="2017-01" db="EMBL/GenBank/DDBJ databases">
        <title>Plasmid composition in Aeromonas salmonicida subsp. salmonicida 01-B526 unravels unsuspected type three secretion system loss patterns.</title>
        <authorList>
            <person name="Tanaka K.H."/>
            <person name="Vincent A.T."/>
            <person name="Emond-Rheault J.-G."/>
            <person name="Adamczuk M."/>
            <person name="Frenette M."/>
            <person name="Charette S.J."/>
        </authorList>
    </citation>
    <scope>NUCLEOTIDE SEQUENCE</scope>
    <source>
        <strain evidence="2">01-B526</strain>
        <plasmid evidence="2">pAsa5</plasmid>
    </source>
</reference>
<feature type="region of interest" description="Disordered" evidence="1">
    <location>
        <begin position="135"/>
        <end position="154"/>
    </location>
</feature>
<accession>A0A1Q4MCI4</accession>
<organism evidence="2">
    <name type="scientific">Aeromonas salmonicida subsp. salmonicida</name>
    <dbReference type="NCBI Taxonomy" id="29491"/>
    <lineage>
        <taxon>Bacteria</taxon>
        <taxon>Pseudomonadati</taxon>
        <taxon>Pseudomonadota</taxon>
        <taxon>Gammaproteobacteria</taxon>
        <taxon>Aeromonadales</taxon>
        <taxon>Aeromonadaceae</taxon>
        <taxon>Aeromonas</taxon>
    </lineage>
</organism>
<proteinExistence type="predicted"/>
<sequence length="154" mass="17456">MSRKQGKSVELNPAFETGTLNDGVFVDFPFLEPEQVSALVTFMTNVGQGKPLSGKNKPSWQDNGGNTLPYCESYKADNYWHYHCGPSYSRHSNYSFTFDLGLNLYGLTSAEVIHYRKKGEQKVIIEGFMKIHEPFPRSNDPDKENPLFPDPVDD</sequence>
<feature type="compositionally biased region" description="Basic and acidic residues" evidence="1">
    <location>
        <begin position="135"/>
        <end position="145"/>
    </location>
</feature>